<proteinExistence type="predicted"/>
<organism evidence="1 2">
    <name type="scientific">Solitalea koreensis</name>
    <dbReference type="NCBI Taxonomy" id="543615"/>
    <lineage>
        <taxon>Bacteria</taxon>
        <taxon>Pseudomonadati</taxon>
        <taxon>Bacteroidota</taxon>
        <taxon>Sphingobacteriia</taxon>
        <taxon>Sphingobacteriales</taxon>
        <taxon>Sphingobacteriaceae</taxon>
        <taxon>Solitalea</taxon>
    </lineage>
</organism>
<dbReference type="Gene3D" id="3.30.420.250">
    <property type="match status" value="1"/>
</dbReference>
<evidence type="ECO:0000313" key="1">
    <source>
        <dbReference type="EMBL" id="SMO65822.1"/>
    </source>
</evidence>
<dbReference type="InterPro" id="IPR024213">
    <property type="entry name" value="DUF3822"/>
</dbReference>
<dbReference type="OrthoDB" id="765136at2"/>
<dbReference type="RefSeq" id="WP_142603786.1">
    <property type="nucleotide sequence ID" value="NZ_FXSZ01000005.1"/>
</dbReference>
<evidence type="ECO:0000313" key="2">
    <source>
        <dbReference type="Proteomes" id="UP000315971"/>
    </source>
</evidence>
<dbReference type="EMBL" id="FXSZ01000005">
    <property type="protein sequence ID" value="SMO65822.1"/>
    <property type="molecule type" value="Genomic_DNA"/>
</dbReference>
<reference evidence="1 2" key="1">
    <citation type="submission" date="2017-05" db="EMBL/GenBank/DDBJ databases">
        <authorList>
            <person name="Varghese N."/>
            <person name="Submissions S."/>
        </authorList>
    </citation>
    <scope>NUCLEOTIDE SEQUENCE [LARGE SCALE GENOMIC DNA]</scope>
    <source>
        <strain evidence="1 2">DSM 21342</strain>
    </source>
</reference>
<dbReference type="AlphaFoldDB" id="A0A521D2E5"/>
<gene>
    <name evidence="1" type="ORF">SAMN06265350_105182</name>
</gene>
<keyword evidence="2" id="KW-1185">Reference proteome</keyword>
<protein>
    <recommendedName>
        <fullName evidence="3">DUF3822 family protein</fullName>
    </recommendedName>
</protein>
<dbReference type="CDD" id="cd24013">
    <property type="entry name" value="ASKHA_ATPase_BT3980-like"/>
    <property type="match status" value="1"/>
</dbReference>
<accession>A0A521D2E5</accession>
<evidence type="ECO:0008006" key="3">
    <source>
        <dbReference type="Google" id="ProtNLM"/>
    </source>
</evidence>
<dbReference type="Pfam" id="PF12864">
    <property type="entry name" value="DUF3822"/>
    <property type="match status" value="1"/>
</dbReference>
<sequence>MQENTPFKLIDKSFKPKQTTGYQLNVRITENSFSYCIFDPKKKQILVMFNNRNIIDYNFDSIALQDDLLKLYFGSINVIVPSEQQTIIPTELYELNKLNDYVELNFGKPKGKVMTNDLSLVTAKMIFTVSPLVQEKISKFFEGATVFFEGTPMIEGVLRQSKNFNKTALFLNIEKNYLEIAFVANNQLQFFNRFTFNTLDEMIYWPLFVCKQLNLDPKEIQLVLLGFVKSGSEISDLIHLYFKNVNFGSVPAGITYSKSMQKIPQHLFHTLLYLQQCV</sequence>
<name>A0A521D2E5_9SPHI</name>
<dbReference type="Gene3D" id="3.30.420.260">
    <property type="match status" value="1"/>
</dbReference>
<dbReference type="Proteomes" id="UP000315971">
    <property type="component" value="Unassembled WGS sequence"/>
</dbReference>